<feature type="chain" id="PRO_5007837729" description="endo-1,3(4)-beta-glucanase" evidence="7">
    <location>
        <begin position="20"/>
        <end position="352"/>
    </location>
</feature>
<keyword evidence="10" id="KW-1185">Reference proteome</keyword>
<evidence type="ECO:0000256" key="1">
    <source>
        <dbReference type="ARBA" id="ARBA00000124"/>
    </source>
</evidence>
<comment type="similarity">
    <text evidence="2">Belongs to the glycosyl hydrolase 16 family.</text>
</comment>
<comment type="catalytic activity">
    <reaction evidence="1">
        <text>Endohydrolysis of (1-&gt;3)- or (1-&gt;4)-linkages in beta-D-glucans when the glucose residue whose reducing group is involved in the linkage to be hydrolyzed is itself substituted at C-3.</text>
        <dbReference type="EC" id="3.2.1.6"/>
    </reaction>
</comment>
<evidence type="ECO:0000256" key="5">
    <source>
        <dbReference type="ARBA" id="ARBA00023295"/>
    </source>
</evidence>
<dbReference type="STRING" id="1081102.A0A162MTK0"/>
<reference evidence="9 10" key="1">
    <citation type="journal article" date="2016" name="Genome Biol. Evol.">
        <title>Divergent and convergent evolution of fungal pathogenicity.</title>
        <authorList>
            <person name="Shang Y."/>
            <person name="Xiao G."/>
            <person name="Zheng P."/>
            <person name="Cen K."/>
            <person name="Zhan S."/>
            <person name="Wang C."/>
        </authorList>
    </citation>
    <scope>NUCLEOTIDE SEQUENCE [LARGE SCALE GENOMIC DNA]</scope>
    <source>
        <strain evidence="9 10">RCEF 264</strain>
    </source>
</reference>
<dbReference type="Pfam" id="PF26113">
    <property type="entry name" value="GH16_XgeA"/>
    <property type="match status" value="1"/>
</dbReference>
<evidence type="ECO:0000313" key="9">
    <source>
        <dbReference type="EMBL" id="OAA66750.1"/>
    </source>
</evidence>
<dbReference type="PROSITE" id="PS51762">
    <property type="entry name" value="GH16_2"/>
    <property type="match status" value="1"/>
</dbReference>
<evidence type="ECO:0000256" key="7">
    <source>
        <dbReference type="SAM" id="SignalP"/>
    </source>
</evidence>
<dbReference type="InterPro" id="IPR013320">
    <property type="entry name" value="ConA-like_dom_sf"/>
</dbReference>
<dbReference type="Gene3D" id="2.60.120.200">
    <property type="match status" value="1"/>
</dbReference>
<evidence type="ECO:0000256" key="2">
    <source>
        <dbReference type="ARBA" id="ARBA00006865"/>
    </source>
</evidence>
<keyword evidence="5" id="KW-0326">Glycosidase</keyword>
<proteinExistence type="inferred from homology"/>
<protein>
    <recommendedName>
        <fullName evidence="3">endo-1,3(4)-beta-glucanase</fullName>
        <ecNumber evidence="3">3.2.1.6</ecNumber>
    </recommendedName>
</protein>
<dbReference type="Proteomes" id="UP000076874">
    <property type="component" value="Unassembled WGS sequence"/>
</dbReference>
<evidence type="ECO:0000256" key="3">
    <source>
        <dbReference type="ARBA" id="ARBA00012599"/>
    </source>
</evidence>
<feature type="region of interest" description="Disordered" evidence="6">
    <location>
        <begin position="324"/>
        <end position="352"/>
    </location>
</feature>
<feature type="domain" description="GH16" evidence="8">
    <location>
        <begin position="15"/>
        <end position="284"/>
    </location>
</feature>
<comment type="caution">
    <text evidence="9">The sequence shown here is derived from an EMBL/GenBank/DDBJ whole genome shotgun (WGS) entry which is preliminary data.</text>
</comment>
<gene>
    <name evidence="9" type="ORF">SPI_01326</name>
</gene>
<dbReference type="FunFam" id="2.60.120.200:FF:000114">
    <property type="entry name" value="Probable endo-1,3(4)-beta-glucanase NFIA_089530"/>
    <property type="match status" value="1"/>
</dbReference>
<evidence type="ECO:0000259" key="8">
    <source>
        <dbReference type="PROSITE" id="PS51762"/>
    </source>
</evidence>
<organism evidence="9 10">
    <name type="scientific">Niveomyces insectorum RCEF 264</name>
    <dbReference type="NCBI Taxonomy" id="1081102"/>
    <lineage>
        <taxon>Eukaryota</taxon>
        <taxon>Fungi</taxon>
        <taxon>Dikarya</taxon>
        <taxon>Ascomycota</taxon>
        <taxon>Pezizomycotina</taxon>
        <taxon>Sordariomycetes</taxon>
        <taxon>Hypocreomycetidae</taxon>
        <taxon>Hypocreales</taxon>
        <taxon>Cordycipitaceae</taxon>
        <taxon>Niveomyces</taxon>
    </lineage>
</organism>
<dbReference type="InterPro" id="IPR000757">
    <property type="entry name" value="Beta-glucanase-like"/>
</dbReference>
<feature type="signal peptide" evidence="7">
    <location>
        <begin position="1"/>
        <end position="19"/>
    </location>
</feature>
<keyword evidence="7" id="KW-0732">Signal</keyword>
<dbReference type="AlphaFoldDB" id="A0A162MTK0"/>
<dbReference type="PANTHER" id="PTHR10963:SF24">
    <property type="entry name" value="GLYCOSIDASE C21B10.07-RELATED"/>
    <property type="match status" value="1"/>
</dbReference>
<dbReference type="OrthoDB" id="192832at2759"/>
<dbReference type="SUPFAM" id="SSF49899">
    <property type="entry name" value="Concanavalin A-like lectins/glucanases"/>
    <property type="match status" value="1"/>
</dbReference>
<dbReference type="GO" id="GO:0009251">
    <property type="term" value="P:glucan catabolic process"/>
    <property type="evidence" value="ECO:0007669"/>
    <property type="project" value="TreeGrafter"/>
</dbReference>
<keyword evidence="4" id="KW-0378">Hydrolase</keyword>
<dbReference type="GO" id="GO:0052861">
    <property type="term" value="F:endo-1,3(4)-beta-glucanase activity"/>
    <property type="evidence" value="ECO:0007669"/>
    <property type="project" value="UniProtKB-EC"/>
</dbReference>
<evidence type="ECO:0000256" key="6">
    <source>
        <dbReference type="SAM" id="MobiDB-lite"/>
    </source>
</evidence>
<dbReference type="EMBL" id="AZHD01000002">
    <property type="protein sequence ID" value="OAA66750.1"/>
    <property type="molecule type" value="Genomic_DNA"/>
</dbReference>
<sequence>MKSQSTAFIASLLAATARATPYTLIDNFNASNFFSGFSFFDAPDPTHGFVNYASAQVASQQGLAGYVNNMVYLGVDHITADPATGRASTRVTSNTAYQRGLFVADIAHMPVGCGVWPAFWTLGPNWPAGGEIDIVEGVNSQTTDTITLHTAPGCVMSNTGSTAGTVYTAGTASFDCGAGNGNTGCSLATADAQGYGDAFNANGGGVYAMELASSAISVWFFPRGSAMAAQLSAGGGAPPDTATFGTPTARFSGCDVDAYFAAQQIVLDTTLCGDWAGNVWSQDATCAARGSSCAAYVAQNPDAFVDAYWLINSIQVYQAAASAGPIRGNGSSSRKRRTAPPSRGVVPTPFLA</sequence>
<evidence type="ECO:0000313" key="10">
    <source>
        <dbReference type="Proteomes" id="UP000076874"/>
    </source>
</evidence>
<dbReference type="EC" id="3.2.1.6" evidence="3"/>
<accession>A0A162MTK0</accession>
<dbReference type="CDD" id="cd02181">
    <property type="entry name" value="GH16_fungal_Lam16A_glucanase"/>
    <property type="match status" value="1"/>
</dbReference>
<dbReference type="PANTHER" id="PTHR10963">
    <property type="entry name" value="GLYCOSYL HYDROLASE-RELATED"/>
    <property type="match status" value="1"/>
</dbReference>
<dbReference type="InterPro" id="IPR050546">
    <property type="entry name" value="Glycosyl_Hydrlase_16"/>
</dbReference>
<evidence type="ECO:0000256" key="4">
    <source>
        <dbReference type="ARBA" id="ARBA00022801"/>
    </source>
</evidence>
<name>A0A162MTK0_9HYPO</name>